<dbReference type="Proteomes" id="UP001165423">
    <property type="component" value="Unassembled WGS sequence"/>
</dbReference>
<gene>
    <name evidence="4" type="ORF">MQC88_00825</name>
</gene>
<proteinExistence type="predicted"/>
<evidence type="ECO:0000259" key="3">
    <source>
        <dbReference type="Pfam" id="PF12706"/>
    </source>
</evidence>
<feature type="signal peptide" evidence="2">
    <location>
        <begin position="1"/>
        <end position="24"/>
    </location>
</feature>
<dbReference type="Gene3D" id="3.60.15.10">
    <property type="entry name" value="Ribonuclease Z/Hydroxyacylglutathione hydrolase-like"/>
    <property type="match status" value="1"/>
</dbReference>
<feature type="domain" description="Metallo-beta-lactamase" evidence="3">
    <location>
        <begin position="78"/>
        <end position="282"/>
    </location>
</feature>
<evidence type="ECO:0000256" key="2">
    <source>
        <dbReference type="SAM" id="SignalP"/>
    </source>
</evidence>
<keyword evidence="2" id="KW-0732">Signal</keyword>
<dbReference type="CDD" id="cd07719">
    <property type="entry name" value="arylsulfatase_AtsA-like_MBL-fold"/>
    <property type="match status" value="1"/>
</dbReference>
<comment type="caution">
    <text evidence="4">The sequence shown here is derived from an EMBL/GenBank/DDBJ whole genome shotgun (WGS) entry which is preliminary data.</text>
</comment>
<keyword evidence="5" id="KW-1185">Reference proteome</keyword>
<dbReference type="Pfam" id="PF12706">
    <property type="entry name" value="Lactamase_B_2"/>
    <property type="match status" value="1"/>
</dbReference>
<dbReference type="EMBL" id="JALGCL010000001">
    <property type="protein sequence ID" value="MCJ0824514.1"/>
    <property type="molecule type" value="Genomic_DNA"/>
</dbReference>
<dbReference type="InterPro" id="IPR044094">
    <property type="entry name" value="AtsA-like_MBL-fold"/>
</dbReference>
<reference evidence="4 5" key="1">
    <citation type="submission" date="2022-03" db="EMBL/GenBank/DDBJ databases">
        <title>Luteimonas soily sp. nov., a novel bacterium isolated from the soil.</title>
        <authorList>
            <person name="Zhang X."/>
        </authorList>
    </citation>
    <scope>NUCLEOTIDE SEQUENCE [LARGE SCALE GENOMIC DNA]</scope>
    <source>
        <strain evidence="4 5">50</strain>
    </source>
</reference>
<keyword evidence="1" id="KW-0378">Hydrolase</keyword>
<dbReference type="RefSeq" id="WP_243318307.1">
    <property type="nucleotide sequence ID" value="NZ_JALGCL010000001.1"/>
</dbReference>
<evidence type="ECO:0000256" key="1">
    <source>
        <dbReference type="ARBA" id="ARBA00022801"/>
    </source>
</evidence>
<dbReference type="PANTHER" id="PTHR46018:SF2">
    <property type="entry name" value="ZINC PHOSPHODIESTERASE ELAC PROTEIN 1"/>
    <property type="match status" value="1"/>
</dbReference>
<evidence type="ECO:0000313" key="5">
    <source>
        <dbReference type="Proteomes" id="UP001165423"/>
    </source>
</evidence>
<dbReference type="SUPFAM" id="SSF56281">
    <property type="entry name" value="Metallo-hydrolase/oxidoreductase"/>
    <property type="match status" value="1"/>
</dbReference>
<accession>A0ABT0A0L3</accession>
<evidence type="ECO:0000313" key="4">
    <source>
        <dbReference type="EMBL" id="MCJ0824514.1"/>
    </source>
</evidence>
<protein>
    <submittedName>
        <fullName evidence="4">MBL fold metallo-hydrolase</fullName>
    </submittedName>
</protein>
<dbReference type="InterPro" id="IPR036866">
    <property type="entry name" value="RibonucZ/Hydroxyglut_hydro"/>
</dbReference>
<dbReference type="InterPro" id="IPR001279">
    <property type="entry name" value="Metallo-B-lactamas"/>
</dbReference>
<name>A0ABT0A0L3_9GAMM</name>
<organism evidence="4 5">
    <name type="scientific">Cognatiluteimonas sedimenti</name>
    <dbReference type="NCBI Taxonomy" id="2927791"/>
    <lineage>
        <taxon>Bacteria</taxon>
        <taxon>Pseudomonadati</taxon>
        <taxon>Pseudomonadota</taxon>
        <taxon>Gammaproteobacteria</taxon>
        <taxon>Lysobacterales</taxon>
        <taxon>Lysobacteraceae</taxon>
        <taxon>Cognatiluteimonas</taxon>
    </lineage>
</organism>
<dbReference type="PANTHER" id="PTHR46018">
    <property type="entry name" value="ZINC PHOSPHODIESTERASE ELAC PROTEIN 1"/>
    <property type="match status" value="1"/>
</dbReference>
<sequence length="321" mass="34577">MHRALTPWMLLLSLLLPIAGHAQAPPAEPDVRVVLLGTAGGPVVRPDRVGIGTLVLAGDQVLLFDVGRGVPTALRAMPEDPGIVTATFLTHLHSDHLVGLPELYLFPWASQGRRTPFRILGPAGTRAMMAHLQAAFAFDIHVRRDIDEHFPGEGIAVDATDIQPGVVYDTNGVKVTAFLVDHAPVEPAYGFRVDYRGRSVVLSGDTRPSPNLAAFAKGADLLIHEVGRWKGDPALAGDPAAPMPNALTRGQMRGIAEHHTDPVEAGVIFAEARPKLAVFSHYARAGDDLLPLVRRHYPGRVEVGRDGMVIEIGEQVRIRAD</sequence>
<feature type="chain" id="PRO_5045445634" evidence="2">
    <location>
        <begin position="25"/>
        <end position="321"/>
    </location>
</feature>